<feature type="transmembrane region" description="Helical" evidence="9">
    <location>
        <begin position="250"/>
        <end position="275"/>
    </location>
</feature>
<feature type="domain" description="ABC transmembrane type-1" evidence="10">
    <location>
        <begin position="66"/>
        <end position="272"/>
    </location>
</feature>
<keyword evidence="12" id="KW-1185">Reference proteome</keyword>
<evidence type="ECO:0000256" key="9">
    <source>
        <dbReference type="RuleBase" id="RU363043"/>
    </source>
</evidence>
<evidence type="ECO:0000256" key="5">
    <source>
        <dbReference type="ARBA" id="ARBA00022475"/>
    </source>
</evidence>
<dbReference type="InterPro" id="IPR000515">
    <property type="entry name" value="MetI-like"/>
</dbReference>
<keyword evidence="5 9" id="KW-1003">Cell membrane</keyword>
<name>A0A2S4ZZS8_9SPHI</name>
<comment type="subcellular location">
    <subcellularLocation>
        <location evidence="1 9">Cell membrane</location>
        <topology evidence="1 9">Multi-pass membrane protein</topology>
    </subcellularLocation>
</comment>
<dbReference type="PANTHER" id="PTHR43470:SF5">
    <property type="entry name" value="PHOSPHATE TRANSPORT SYSTEM PERMEASE PROTEIN PSTA"/>
    <property type="match status" value="1"/>
</dbReference>
<dbReference type="NCBIfam" id="TIGR00974">
    <property type="entry name" value="3a0107s02c"/>
    <property type="match status" value="1"/>
</dbReference>
<accession>A0A2S4ZZS8</accession>
<dbReference type="InterPro" id="IPR005672">
    <property type="entry name" value="Phosphate_PstA"/>
</dbReference>
<feature type="transmembrane region" description="Helical" evidence="9">
    <location>
        <begin position="181"/>
        <end position="202"/>
    </location>
</feature>
<evidence type="ECO:0000256" key="8">
    <source>
        <dbReference type="ARBA" id="ARBA00023136"/>
    </source>
</evidence>
<dbReference type="PANTHER" id="PTHR43470">
    <property type="entry name" value="PHOSPHATE TRANSPORT SYSTEM PERMEASE PROTEIN PSTA-RELATED"/>
    <property type="match status" value="1"/>
</dbReference>
<evidence type="ECO:0000256" key="7">
    <source>
        <dbReference type="ARBA" id="ARBA00022989"/>
    </source>
</evidence>
<proteinExistence type="inferred from homology"/>
<dbReference type="PROSITE" id="PS50928">
    <property type="entry name" value="ABC_TM1"/>
    <property type="match status" value="1"/>
</dbReference>
<evidence type="ECO:0000259" key="10">
    <source>
        <dbReference type="PROSITE" id="PS50928"/>
    </source>
</evidence>
<dbReference type="CDD" id="cd06261">
    <property type="entry name" value="TM_PBP2"/>
    <property type="match status" value="1"/>
</dbReference>
<keyword evidence="6 9" id="KW-0812">Transmembrane</keyword>
<gene>
    <name evidence="11" type="primary">pstA</name>
    <name evidence="11" type="ORF">C3K47_13720</name>
</gene>
<comment type="caution">
    <text evidence="11">The sequence shown here is derived from an EMBL/GenBank/DDBJ whole genome shotgun (WGS) entry which is preliminary data.</text>
</comment>
<dbReference type="Pfam" id="PF00528">
    <property type="entry name" value="BPD_transp_1"/>
    <property type="match status" value="1"/>
</dbReference>
<protein>
    <recommendedName>
        <fullName evidence="3 9">Phosphate transport system permease protein PstA</fullName>
    </recommendedName>
</protein>
<evidence type="ECO:0000313" key="12">
    <source>
        <dbReference type="Proteomes" id="UP000236893"/>
    </source>
</evidence>
<dbReference type="AlphaFoldDB" id="A0A2S4ZZS8"/>
<feature type="transmembrane region" description="Helical" evidence="9">
    <location>
        <begin position="103"/>
        <end position="124"/>
    </location>
</feature>
<keyword evidence="4" id="KW-0813">Transport</keyword>
<dbReference type="RefSeq" id="WP_103789718.1">
    <property type="nucleotide sequence ID" value="NZ_PQVF01000009.1"/>
</dbReference>
<sequence>MNNARKNEIKDNAFKVFALVCTSVGLLVLGLLLYNIISVGLTRINWDFITNLPSRRPGKAGIYTALLGMIWVVTLTLVISFPIGIGAGVYLEEYGAKNRFAKFIEINIANLAGVPSIIYGILGLELFGRLLSLGNSILAASLTLSLLVLPIVIVATREAVKSVPNSLREASIGLGATRWQTISRIVLPASFGSILTGLILAVSRAVGETAPLIVVGALVYVPFAPKSPLDQFTVLPIQIFNWTSRPQSGFVVNAAAAIIILLLFVFILNGIAVFLRNRHNRRVKY</sequence>
<evidence type="ECO:0000256" key="3">
    <source>
        <dbReference type="ARBA" id="ARBA00016864"/>
    </source>
</evidence>
<dbReference type="GO" id="GO:0005886">
    <property type="term" value="C:plasma membrane"/>
    <property type="evidence" value="ECO:0007669"/>
    <property type="project" value="UniProtKB-SubCell"/>
</dbReference>
<dbReference type="OrthoDB" id="9807065at2"/>
<evidence type="ECO:0000313" key="11">
    <source>
        <dbReference type="EMBL" id="POY35805.1"/>
    </source>
</evidence>
<evidence type="ECO:0000256" key="2">
    <source>
        <dbReference type="ARBA" id="ARBA00007069"/>
    </source>
</evidence>
<feature type="transmembrane region" description="Helical" evidence="9">
    <location>
        <begin position="136"/>
        <end position="160"/>
    </location>
</feature>
<organism evidence="11 12">
    <name type="scientific">Solitalea longa</name>
    <dbReference type="NCBI Taxonomy" id="2079460"/>
    <lineage>
        <taxon>Bacteria</taxon>
        <taxon>Pseudomonadati</taxon>
        <taxon>Bacteroidota</taxon>
        <taxon>Sphingobacteriia</taxon>
        <taxon>Sphingobacteriales</taxon>
        <taxon>Sphingobacteriaceae</taxon>
        <taxon>Solitalea</taxon>
    </lineage>
</organism>
<keyword evidence="7 9" id="KW-1133">Transmembrane helix</keyword>
<evidence type="ECO:0000256" key="4">
    <source>
        <dbReference type="ARBA" id="ARBA00022448"/>
    </source>
</evidence>
<reference evidence="11 12" key="1">
    <citation type="submission" date="2018-01" db="EMBL/GenBank/DDBJ databases">
        <authorList>
            <person name="Gaut B.S."/>
            <person name="Morton B.R."/>
            <person name="Clegg M.T."/>
            <person name="Duvall M.R."/>
        </authorList>
    </citation>
    <scope>NUCLEOTIDE SEQUENCE [LARGE SCALE GENOMIC DNA]</scope>
    <source>
        <strain evidence="11 12">HR-AV</strain>
    </source>
</reference>
<feature type="transmembrane region" description="Helical" evidence="9">
    <location>
        <begin position="62"/>
        <end position="91"/>
    </location>
</feature>
<feature type="transmembrane region" description="Helical" evidence="9">
    <location>
        <begin position="12"/>
        <end position="37"/>
    </location>
</feature>
<keyword evidence="8 9" id="KW-0472">Membrane</keyword>
<dbReference type="SUPFAM" id="SSF161098">
    <property type="entry name" value="MetI-like"/>
    <property type="match status" value="1"/>
</dbReference>
<dbReference type="GO" id="GO:0005315">
    <property type="term" value="F:phosphate transmembrane transporter activity"/>
    <property type="evidence" value="ECO:0007669"/>
    <property type="project" value="InterPro"/>
</dbReference>
<evidence type="ECO:0000256" key="1">
    <source>
        <dbReference type="ARBA" id="ARBA00004651"/>
    </source>
</evidence>
<dbReference type="Gene3D" id="1.10.3720.10">
    <property type="entry name" value="MetI-like"/>
    <property type="match status" value="1"/>
</dbReference>
<dbReference type="GO" id="GO:0035435">
    <property type="term" value="P:phosphate ion transmembrane transport"/>
    <property type="evidence" value="ECO:0007669"/>
    <property type="project" value="InterPro"/>
</dbReference>
<dbReference type="Proteomes" id="UP000236893">
    <property type="component" value="Unassembled WGS sequence"/>
</dbReference>
<comment type="similarity">
    <text evidence="2 9">Belongs to the binding-protein-dependent transport system permease family. CysTW subfamily.</text>
</comment>
<dbReference type="EMBL" id="PQVF01000009">
    <property type="protein sequence ID" value="POY35805.1"/>
    <property type="molecule type" value="Genomic_DNA"/>
</dbReference>
<evidence type="ECO:0000256" key="6">
    <source>
        <dbReference type="ARBA" id="ARBA00022692"/>
    </source>
</evidence>
<dbReference type="InterPro" id="IPR035906">
    <property type="entry name" value="MetI-like_sf"/>
</dbReference>